<keyword evidence="5" id="KW-1185">Reference proteome</keyword>
<dbReference type="Pfam" id="PF00571">
    <property type="entry name" value="CBS"/>
    <property type="match status" value="2"/>
</dbReference>
<feature type="domain" description="CBS" evidence="3">
    <location>
        <begin position="75"/>
        <end position="130"/>
    </location>
</feature>
<evidence type="ECO:0000256" key="1">
    <source>
        <dbReference type="ARBA" id="ARBA00023122"/>
    </source>
</evidence>
<dbReference type="RefSeq" id="WP_106614831.1">
    <property type="nucleotide sequence ID" value="NZ_PYAX01000003.1"/>
</dbReference>
<evidence type="ECO:0000313" key="4">
    <source>
        <dbReference type="EMBL" id="PSL56345.1"/>
    </source>
</evidence>
<name>A0A2P8ID05_SACCR</name>
<sequence>MRIADVLRNKGSAVATVESRASVADLVAALAEHNVGAMVVLGPEGISGIVSERDVVRKLHDRGGELLSAPVSEIMTSEVFTCTPRDSVDSLTVLMTERRIRHVPVVDGGELVGIVSIGDVVKSRINQLQEDHDQLTAYIVQG</sequence>
<dbReference type="SUPFAM" id="SSF54631">
    <property type="entry name" value="CBS-domain pair"/>
    <property type="match status" value="1"/>
</dbReference>
<evidence type="ECO:0000259" key="3">
    <source>
        <dbReference type="PROSITE" id="PS51371"/>
    </source>
</evidence>
<dbReference type="InterPro" id="IPR044725">
    <property type="entry name" value="CBSX3_CBS_dom"/>
</dbReference>
<dbReference type="CDD" id="cd04623">
    <property type="entry name" value="CBS_pair_bac_euk"/>
    <property type="match status" value="1"/>
</dbReference>
<dbReference type="OrthoDB" id="9807125at2"/>
<dbReference type="PANTHER" id="PTHR43080:SF2">
    <property type="entry name" value="CBS DOMAIN-CONTAINING PROTEIN"/>
    <property type="match status" value="1"/>
</dbReference>
<keyword evidence="1 2" id="KW-0129">CBS domain</keyword>
<dbReference type="EMBL" id="PYAX01000003">
    <property type="protein sequence ID" value="PSL56345.1"/>
    <property type="molecule type" value="Genomic_DNA"/>
</dbReference>
<dbReference type="Gene3D" id="3.10.580.10">
    <property type="entry name" value="CBS-domain"/>
    <property type="match status" value="1"/>
</dbReference>
<dbReference type="InterPro" id="IPR051257">
    <property type="entry name" value="Diverse_CBS-Domain"/>
</dbReference>
<dbReference type="Proteomes" id="UP000241118">
    <property type="component" value="Unassembled WGS sequence"/>
</dbReference>
<dbReference type="InterPro" id="IPR046342">
    <property type="entry name" value="CBS_dom_sf"/>
</dbReference>
<reference evidence="4 5" key="1">
    <citation type="submission" date="2018-03" db="EMBL/GenBank/DDBJ databases">
        <title>Genomic Encyclopedia of Type Strains, Phase III (KMG-III): the genomes of soil and plant-associated and newly described type strains.</title>
        <authorList>
            <person name="Whitman W."/>
        </authorList>
    </citation>
    <scope>NUCLEOTIDE SEQUENCE [LARGE SCALE GENOMIC DNA]</scope>
    <source>
        <strain evidence="4 5">CGMCC 4.7097</strain>
    </source>
</reference>
<dbReference type="PROSITE" id="PS51371">
    <property type="entry name" value="CBS"/>
    <property type="match status" value="1"/>
</dbReference>
<proteinExistence type="predicted"/>
<dbReference type="InterPro" id="IPR000644">
    <property type="entry name" value="CBS_dom"/>
</dbReference>
<protein>
    <submittedName>
        <fullName evidence="4">CBS domain protein</fullName>
    </submittedName>
</protein>
<evidence type="ECO:0000313" key="5">
    <source>
        <dbReference type="Proteomes" id="UP000241118"/>
    </source>
</evidence>
<comment type="caution">
    <text evidence="4">The sequence shown here is derived from an EMBL/GenBank/DDBJ whole genome shotgun (WGS) entry which is preliminary data.</text>
</comment>
<dbReference type="AlphaFoldDB" id="A0A2P8ID05"/>
<dbReference type="SMART" id="SM00116">
    <property type="entry name" value="CBS"/>
    <property type="match status" value="2"/>
</dbReference>
<accession>A0A2P8ID05</accession>
<evidence type="ECO:0000256" key="2">
    <source>
        <dbReference type="PROSITE-ProRule" id="PRU00703"/>
    </source>
</evidence>
<dbReference type="PANTHER" id="PTHR43080">
    <property type="entry name" value="CBS DOMAIN-CONTAINING PROTEIN CBSX3, MITOCHONDRIAL"/>
    <property type="match status" value="1"/>
</dbReference>
<gene>
    <name evidence="4" type="ORF">B0I31_10394</name>
</gene>
<organism evidence="4 5">
    <name type="scientific">Saccharothrix carnea</name>
    <dbReference type="NCBI Taxonomy" id="1280637"/>
    <lineage>
        <taxon>Bacteria</taxon>
        <taxon>Bacillati</taxon>
        <taxon>Actinomycetota</taxon>
        <taxon>Actinomycetes</taxon>
        <taxon>Pseudonocardiales</taxon>
        <taxon>Pseudonocardiaceae</taxon>
        <taxon>Saccharothrix</taxon>
    </lineage>
</organism>